<keyword evidence="3" id="KW-1185">Reference proteome</keyword>
<protein>
    <recommendedName>
        <fullName evidence="1">DUF5000 domain-containing protein</fullName>
    </recommendedName>
</protein>
<comment type="caution">
    <text evidence="2">The sequence shown here is derived from an EMBL/GenBank/DDBJ whole genome shotgun (WGS) entry which is preliminary data.</text>
</comment>
<dbReference type="Gene3D" id="2.60.120.260">
    <property type="entry name" value="Galactose-binding domain-like"/>
    <property type="match status" value="1"/>
</dbReference>
<dbReference type="Proteomes" id="UP000322362">
    <property type="component" value="Unassembled WGS sequence"/>
</dbReference>
<name>A0A5D4HAE5_9SPHI</name>
<dbReference type="AlphaFoldDB" id="A0A5D4HAE5"/>
<reference evidence="2 3" key="1">
    <citation type="submission" date="2019-08" db="EMBL/GenBank/DDBJ databases">
        <title>Phlebobacter frassis gen. nov. sp. nov., a new member of family Sphingobacteriaceae isolated from sand fly rearing media.</title>
        <authorList>
            <person name="Kakumanu M.L."/>
            <person name="Marayati B.F."/>
            <person name="Wada-Katsumata A."/>
            <person name="Wasserberg G."/>
            <person name="Schal C."/>
            <person name="Apperson C.S."/>
            <person name="Ponnusamy L."/>
        </authorList>
    </citation>
    <scope>NUCLEOTIDE SEQUENCE [LARGE SCALE GENOMIC DNA]</scope>
    <source>
        <strain evidence="2 3">SSI9</strain>
    </source>
</reference>
<proteinExistence type="predicted"/>
<dbReference type="EMBL" id="VTAV01000004">
    <property type="protein sequence ID" value="TYR36465.1"/>
    <property type="molecule type" value="Genomic_DNA"/>
</dbReference>
<evidence type="ECO:0000259" key="1">
    <source>
        <dbReference type="Pfam" id="PF16391"/>
    </source>
</evidence>
<evidence type="ECO:0000313" key="3">
    <source>
        <dbReference type="Proteomes" id="UP000322362"/>
    </source>
</evidence>
<dbReference type="Pfam" id="PF16391">
    <property type="entry name" value="DUF5000"/>
    <property type="match status" value="1"/>
</dbReference>
<dbReference type="InterPro" id="IPR032164">
    <property type="entry name" value="DUF5000"/>
</dbReference>
<accession>A0A5D4HAE5</accession>
<gene>
    <name evidence="2" type="ORF">FXV77_08080</name>
</gene>
<dbReference type="Pfam" id="PF16389">
    <property type="entry name" value="DUF4998"/>
    <property type="match status" value="1"/>
</dbReference>
<sequence>MKIIMKCVFAYICISCLLFSCRKQDHFYKEFLEGGEIIYTGKADSVLFHPGKNRAQLSWRIKDPNIIQMKVYWNSNLDSLTIDVNKTDGVDSIGVVIEDLEERFYSFDIYSINAEGDRSIKSTVEGQVYGDEYQQNRFHRAIESISFFDDQAIVLWFNPESNEVGSEIRYTNADGVEATVFVPTTETSTTLDNVALGDTFDYRTWHRPDSLAIDTFYTNFKTEEIRLIERELDYARFAAHKLDNDPGDFGVNRVPFLWNGDFEGATSGSGGWYRTATNSGVPNQVTIDMGVVAKLTRFKFWQRGVITEHGLLYANASPKKIELWGTDNPDPDGDYANWYKLGEHEVVRPSGLSPGQPVTAEDIAAAQEGHEITISMDAPVVRFIRIRAMETFENQPHFFLGNIGVFGQVVRVE</sequence>
<feature type="domain" description="DUF5000" evidence="1">
    <location>
        <begin position="258"/>
        <end position="407"/>
    </location>
</feature>
<organism evidence="2 3">
    <name type="scientific">Sphingobacterium phlebotomi</name>
    <dbReference type="NCBI Taxonomy" id="2605433"/>
    <lineage>
        <taxon>Bacteria</taxon>
        <taxon>Pseudomonadati</taxon>
        <taxon>Bacteroidota</taxon>
        <taxon>Sphingobacteriia</taxon>
        <taxon>Sphingobacteriales</taxon>
        <taxon>Sphingobacteriaceae</taxon>
        <taxon>Sphingobacterium</taxon>
    </lineage>
</organism>
<evidence type="ECO:0000313" key="2">
    <source>
        <dbReference type="EMBL" id="TYR36465.1"/>
    </source>
</evidence>
<dbReference type="PROSITE" id="PS51257">
    <property type="entry name" value="PROKAR_LIPOPROTEIN"/>
    <property type="match status" value="1"/>
</dbReference>
<dbReference type="RefSeq" id="WP_148918722.1">
    <property type="nucleotide sequence ID" value="NZ_VTAV01000004.1"/>
</dbReference>